<feature type="region of interest" description="Disordered" evidence="4">
    <location>
        <begin position="700"/>
        <end position="771"/>
    </location>
</feature>
<feature type="compositionally biased region" description="Basic residues" evidence="4">
    <location>
        <begin position="20"/>
        <end position="31"/>
    </location>
</feature>
<dbReference type="GO" id="GO:0030691">
    <property type="term" value="C:Noc2p-Noc3p complex"/>
    <property type="evidence" value="ECO:0007669"/>
    <property type="project" value="TreeGrafter"/>
</dbReference>
<sequence length="771" mass="86921">MPPSKATKKFERNKLGDVLKKRKEVAKIKQRKQMDAKRKEKRARDNALADDVEASTKPKTNGSKDDAAFGDMSMDQFFQGGFQVPEMNKKHSTKPKTGKRKRTPVEQDVDDDTDSDVDMADSAPAADDSGSEGASDDDIDTHKEQLAALADKDPEFYKYLKENDSELLDFAEDADLDEIDALSASEDEGASRKKHKSDKKSRDDGDDEMDSGKNEVSKKLIKKWKASMEENMSLRAMREVVLAFRAAAHLNDETEKTYKYTITDPDVYHQVLVTALQLVPKVLQHHLPIKESASGKVRVSTDSKKFKTLTPLLKSHAVSLHHLLENLSDASTLGMTLESMLTLLPYILSFKKIIREVTKVVCSVWADSSNTEVTRLSAFLVLRRLVVISDASIREAVLKQTYQGLIKGARNTTVHNIQGINLMKNTASELWGLDPNVGYTTGFGFIRQLAIHLRQSITKQTKDSYKTVYNWQYIHSLDFWSRVVAVHCESLREAEAGKESPLRPLIYPVVQVTLGAMRLIPTAQYFPLRFQLIRSLLRISASTSTYIPLAPALVEVLNSAELKKPPKPSSLKALDFNTTIRATKAYLRTRVYQDGIGEQVAELLSEFFVLWAKNIAFPELALPVIVMLKRWVKSMTKKTGGNRNAKINSLIALLVQKLESNSKWVEEKRSKVDFAPNDRAGVDSFLKDVEWEKTPLGAYVSGQRKTREQKAKMEEAARKAEDRKRRQAETKEAEENAEKFSDVDSEDAEEDEDDEDVEEVDEFSDEADDDE</sequence>
<dbReference type="GO" id="GO:0030690">
    <property type="term" value="C:Noc1p-Noc2p complex"/>
    <property type="evidence" value="ECO:0007669"/>
    <property type="project" value="TreeGrafter"/>
</dbReference>
<dbReference type="Proteomes" id="UP000244855">
    <property type="component" value="Unassembled WGS sequence"/>
</dbReference>
<dbReference type="PANTHER" id="PTHR12687">
    <property type="entry name" value="NUCLEOLAR COMPLEX 2 AND RAD4-RELATED"/>
    <property type="match status" value="1"/>
</dbReference>
<protein>
    <submittedName>
        <fullName evidence="5">Ribosome assembly protein-like protein Noc2</fullName>
    </submittedName>
</protein>
<feature type="compositionally biased region" description="Basic and acidic residues" evidence="4">
    <location>
        <begin position="8"/>
        <end position="19"/>
    </location>
</feature>
<feature type="compositionally biased region" description="Basic and acidic residues" evidence="4">
    <location>
        <begin position="705"/>
        <end position="742"/>
    </location>
</feature>
<dbReference type="GO" id="GO:0005730">
    <property type="term" value="C:nucleolus"/>
    <property type="evidence" value="ECO:0007669"/>
    <property type="project" value="TreeGrafter"/>
</dbReference>
<name>A0A2V1D9L6_9PLEO</name>
<evidence type="ECO:0000256" key="1">
    <source>
        <dbReference type="ARBA" id="ARBA00004123"/>
    </source>
</evidence>
<proteinExistence type="inferred from homology"/>
<reference evidence="5 6" key="1">
    <citation type="journal article" date="2018" name="Sci. Rep.">
        <title>Comparative genomics provides insights into the lifestyle and reveals functional heterogeneity of dark septate endophytic fungi.</title>
        <authorList>
            <person name="Knapp D.G."/>
            <person name="Nemeth J.B."/>
            <person name="Barry K."/>
            <person name="Hainaut M."/>
            <person name="Henrissat B."/>
            <person name="Johnson J."/>
            <person name="Kuo A."/>
            <person name="Lim J.H.P."/>
            <person name="Lipzen A."/>
            <person name="Nolan M."/>
            <person name="Ohm R.A."/>
            <person name="Tamas L."/>
            <person name="Grigoriev I.V."/>
            <person name="Spatafora J.W."/>
            <person name="Nagy L.G."/>
            <person name="Kovacs G.M."/>
        </authorList>
    </citation>
    <scope>NUCLEOTIDE SEQUENCE [LARGE SCALE GENOMIC DNA]</scope>
    <source>
        <strain evidence="5 6">DSE2036</strain>
    </source>
</reference>
<dbReference type="SUPFAM" id="SSF48371">
    <property type="entry name" value="ARM repeat"/>
    <property type="match status" value="1"/>
</dbReference>
<evidence type="ECO:0000256" key="3">
    <source>
        <dbReference type="ARBA" id="ARBA00023242"/>
    </source>
</evidence>
<keyword evidence="3" id="KW-0539">Nucleus</keyword>
<accession>A0A2V1D9L6</accession>
<dbReference type="OrthoDB" id="10266662at2759"/>
<comment type="subcellular location">
    <subcellularLocation>
        <location evidence="1">Nucleus</location>
    </subcellularLocation>
</comment>
<dbReference type="EMBL" id="KZ805522">
    <property type="protein sequence ID" value="PVH94745.1"/>
    <property type="molecule type" value="Genomic_DNA"/>
</dbReference>
<dbReference type="InterPro" id="IPR005343">
    <property type="entry name" value="Noc2"/>
</dbReference>
<comment type="similarity">
    <text evidence="2">Belongs to the NOC2 family.</text>
</comment>
<feature type="compositionally biased region" description="Basic and acidic residues" evidence="4">
    <location>
        <begin position="32"/>
        <end position="47"/>
    </location>
</feature>
<dbReference type="STRING" id="97972.A0A2V1D9L6"/>
<evidence type="ECO:0000256" key="2">
    <source>
        <dbReference type="ARBA" id="ARBA00005907"/>
    </source>
</evidence>
<feature type="compositionally biased region" description="Low complexity" evidence="4">
    <location>
        <begin position="120"/>
        <end position="133"/>
    </location>
</feature>
<feature type="region of interest" description="Disordered" evidence="4">
    <location>
        <begin position="1"/>
        <end position="147"/>
    </location>
</feature>
<dbReference type="GO" id="GO:0005654">
    <property type="term" value="C:nucleoplasm"/>
    <property type="evidence" value="ECO:0007669"/>
    <property type="project" value="TreeGrafter"/>
</dbReference>
<gene>
    <name evidence="5" type="ORF">DM02DRAFT_618405</name>
</gene>
<dbReference type="AlphaFoldDB" id="A0A2V1D9L6"/>
<dbReference type="InterPro" id="IPR016024">
    <property type="entry name" value="ARM-type_fold"/>
</dbReference>
<keyword evidence="6" id="KW-1185">Reference proteome</keyword>
<dbReference type="Pfam" id="PF03715">
    <property type="entry name" value="Noc2"/>
    <property type="match status" value="1"/>
</dbReference>
<dbReference type="PANTHER" id="PTHR12687:SF4">
    <property type="entry name" value="NUCLEOLAR COMPLEX PROTEIN 2 HOMOLOG"/>
    <property type="match status" value="1"/>
</dbReference>
<evidence type="ECO:0000313" key="6">
    <source>
        <dbReference type="Proteomes" id="UP000244855"/>
    </source>
</evidence>
<evidence type="ECO:0000256" key="4">
    <source>
        <dbReference type="SAM" id="MobiDB-lite"/>
    </source>
</evidence>
<evidence type="ECO:0000313" key="5">
    <source>
        <dbReference type="EMBL" id="PVH94745.1"/>
    </source>
</evidence>
<organism evidence="5 6">
    <name type="scientific">Periconia macrospinosa</name>
    <dbReference type="NCBI Taxonomy" id="97972"/>
    <lineage>
        <taxon>Eukaryota</taxon>
        <taxon>Fungi</taxon>
        <taxon>Dikarya</taxon>
        <taxon>Ascomycota</taxon>
        <taxon>Pezizomycotina</taxon>
        <taxon>Dothideomycetes</taxon>
        <taxon>Pleosporomycetidae</taxon>
        <taxon>Pleosporales</taxon>
        <taxon>Massarineae</taxon>
        <taxon>Periconiaceae</taxon>
        <taxon>Periconia</taxon>
    </lineage>
</organism>
<feature type="region of interest" description="Disordered" evidence="4">
    <location>
        <begin position="183"/>
        <end position="214"/>
    </location>
</feature>
<feature type="compositionally biased region" description="Basic residues" evidence="4">
    <location>
        <begin position="90"/>
        <end position="102"/>
    </location>
</feature>
<feature type="compositionally biased region" description="Acidic residues" evidence="4">
    <location>
        <begin position="107"/>
        <end position="119"/>
    </location>
</feature>
<feature type="compositionally biased region" description="Acidic residues" evidence="4">
    <location>
        <begin position="743"/>
        <end position="771"/>
    </location>
</feature>
<dbReference type="GO" id="GO:0042273">
    <property type="term" value="P:ribosomal large subunit biogenesis"/>
    <property type="evidence" value="ECO:0007669"/>
    <property type="project" value="TreeGrafter"/>
</dbReference>